<organism evidence="6 7">
    <name type="scientific">Microbulbifer echini</name>
    <dbReference type="NCBI Taxonomy" id="1529067"/>
    <lineage>
        <taxon>Bacteria</taxon>
        <taxon>Pseudomonadati</taxon>
        <taxon>Pseudomonadota</taxon>
        <taxon>Gammaproteobacteria</taxon>
        <taxon>Cellvibrionales</taxon>
        <taxon>Microbulbiferaceae</taxon>
        <taxon>Microbulbifer</taxon>
    </lineage>
</organism>
<dbReference type="PANTHER" id="PTHR31851">
    <property type="entry name" value="FE(2+)/MN(2+) TRANSPORTER PCL1"/>
    <property type="match status" value="1"/>
</dbReference>
<proteinExistence type="predicted"/>
<keyword evidence="7" id="KW-1185">Reference proteome</keyword>
<keyword evidence="3 5" id="KW-1133">Transmembrane helix</keyword>
<keyword evidence="2 5" id="KW-0812">Transmembrane</keyword>
<evidence type="ECO:0000313" key="7">
    <source>
        <dbReference type="Proteomes" id="UP001569414"/>
    </source>
</evidence>
<evidence type="ECO:0000256" key="5">
    <source>
        <dbReference type="SAM" id="Phobius"/>
    </source>
</evidence>
<dbReference type="InterPro" id="IPR008217">
    <property type="entry name" value="Ccc1_fam"/>
</dbReference>
<evidence type="ECO:0000313" key="6">
    <source>
        <dbReference type="EMBL" id="MFA0789921.1"/>
    </source>
</evidence>
<evidence type="ECO:0000256" key="2">
    <source>
        <dbReference type="ARBA" id="ARBA00022692"/>
    </source>
</evidence>
<feature type="transmembrane region" description="Helical" evidence="5">
    <location>
        <begin position="203"/>
        <end position="222"/>
    </location>
</feature>
<name>A0ABV4NKG4_9GAMM</name>
<comment type="caution">
    <text evidence="6">The sequence shown here is derived from an EMBL/GenBank/DDBJ whole genome shotgun (WGS) entry which is preliminary data.</text>
</comment>
<feature type="transmembrane region" description="Helical" evidence="5">
    <location>
        <begin position="171"/>
        <end position="191"/>
    </location>
</feature>
<gene>
    <name evidence="6" type="ORF">ACCI51_05135</name>
</gene>
<accession>A0ABV4NKG4</accession>
<evidence type="ECO:0000256" key="1">
    <source>
        <dbReference type="ARBA" id="ARBA00004127"/>
    </source>
</evidence>
<feature type="transmembrane region" description="Helical" evidence="5">
    <location>
        <begin position="68"/>
        <end position="86"/>
    </location>
</feature>
<keyword evidence="4 5" id="KW-0472">Membrane</keyword>
<reference evidence="6 7" key="1">
    <citation type="submission" date="2024-08" db="EMBL/GenBank/DDBJ databases">
        <authorList>
            <person name="Ishaq N."/>
        </authorList>
    </citation>
    <scope>NUCLEOTIDE SEQUENCE [LARGE SCALE GENOMIC DNA]</scope>
    <source>
        <strain evidence="6 7">JCM 30400</strain>
    </source>
</reference>
<evidence type="ECO:0000256" key="4">
    <source>
        <dbReference type="ARBA" id="ARBA00023136"/>
    </source>
</evidence>
<comment type="subcellular location">
    <subcellularLocation>
        <location evidence="1">Endomembrane system</location>
        <topology evidence="1">Multi-pass membrane protein</topology>
    </subcellularLocation>
</comment>
<protein>
    <submittedName>
        <fullName evidence="6">VIT1/CCC1 transporter family protein</fullName>
    </submittedName>
</protein>
<evidence type="ECO:0000256" key="3">
    <source>
        <dbReference type="ARBA" id="ARBA00022989"/>
    </source>
</evidence>
<feature type="transmembrane region" description="Helical" evidence="5">
    <location>
        <begin position="41"/>
        <end position="62"/>
    </location>
</feature>
<dbReference type="Pfam" id="PF01988">
    <property type="entry name" value="VIT1"/>
    <property type="match status" value="1"/>
</dbReference>
<dbReference type="Proteomes" id="UP001569414">
    <property type="component" value="Unassembled WGS sequence"/>
</dbReference>
<dbReference type="EMBL" id="JBGMEL010000004">
    <property type="protein sequence ID" value="MFA0789921.1"/>
    <property type="molecule type" value="Genomic_DNA"/>
</dbReference>
<feature type="transmembrane region" description="Helical" evidence="5">
    <location>
        <begin position="234"/>
        <end position="255"/>
    </location>
</feature>
<sequence>MKDEDKKAEALSRRALLEEHRPERIHARLGQAPRSQRVSDFVLGAIDGCVTTFAIVAGAFGAGFSESVVLVMGFANLMADGFSMAVSNYEAVSVEREQADAAARTEGEHIALVPEGEREEIRQIFQRKGFHGPVLGEIVATITANRQLWIETMLAEEYGISRATRRPLGSAMITFIAFIGVGAIPLLPYLFPPLSLTEQFYSSSALAACTFLAIGLCKGLVFSQRAWLAGLKTLVFGSGAAVLALAVGFFLRGFIA</sequence>
<dbReference type="RefSeq" id="WP_371842834.1">
    <property type="nucleotide sequence ID" value="NZ_JBGMEL010000004.1"/>
</dbReference>